<dbReference type="EMBL" id="JALIDZ010000010">
    <property type="protein sequence ID" value="MCT8974176.1"/>
    <property type="molecule type" value="Genomic_DNA"/>
</dbReference>
<dbReference type="RefSeq" id="WP_261617755.1">
    <property type="nucleotide sequence ID" value="NZ_JALIDZ010000010.1"/>
</dbReference>
<protein>
    <submittedName>
        <fullName evidence="2">Uncharacterized protein</fullName>
    </submittedName>
</protein>
<accession>A0AAW5R663</accession>
<reference evidence="2 3" key="1">
    <citation type="submission" date="2022-04" db="EMBL/GenBank/DDBJ databases">
        <authorList>
            <person name="Ye Y.-Q."/>
            <person name="Du Z.-J."/>
        </authorList>
    </citation>
    <scope>NUCLEOTIDE SEQUENCE [LARGE SCALE GENOMIC DNA]</scope>
    <source>
        <strain evidence="2 3">A6E488</strain>
    </source>
</reference>
<keyword evidence="3" id="KW-1185">Reference proteome</keyword>
<sequence length="104" mass="11028">MTMRRTGLIAATLAMVAAGASVAEAALAPKYDRLRQFETVLGAQVVDALGERPIDRVVRRKDGVFVVHAGECMVFVTLKAIPPKDGMVGATGYEIAEVSPPACR</sequence>
<evidence type="ECO:0000313" key="2">
    <source>
        <dbReference type="EMBL" id="MCT8974176.1"/>
    </source>
</evidence>
<name>A0AAW5R663_9HYPH</name>
<evidence type="ECO:0000313" key="3">
    <source>
        <dbReference type="Proteomes" id="UP001320898"/>
    </source>
</evidence>
<gene>
    <name evidence="2" type="ORF">MUB46_20110</name>
</gene>
<feature type="signal peptide" evidence="1">
    <location>
        <begin position="1"/>
        <end position="25"/>
    </location>
</feature>
<dbReference type="Proteomes" id="UP001320898">
    <property type="component" value="Unassembled WGS sequence"/>
</dbReference>
<feature type="chain" id="PRO_5043476255" evidence="1">
    <location>
        <begin position="26"/>
        <end position="104"/>
    </location>
</feature>
<dbReference type="AlphaFoldDB" id="A0AAW5R663"/>
<comment type="caution">
    <text evidence="2">The sequence shown here is derived from an EMBL/GenBank/DDBJ whole genome shotgun (WGS) entry which is preliminary data.</text>
</comment>
<keyword evidence="1" id="KW-0732">Signal</keyword>
<organism evidence="2 3">
    <name type="scientific">Microbaculum marinisediminis</name>
    <dbReference type="NCBI Taxonomy" id="2931392"/>
    <lineage>
        <taxon>Bacteria</taxon>
        <taxon>Pseudomonadati</taxon>
        <taxon>Pseudomonadota</taxon>
        <taxon>Alphaproteobacteria</taxon>
        <taxon>Hyphomicrobiales</taxon>
        <taxon>Tepidamorphaceae</taxon>
        <taxon>Microbaculum</taxon>
    </lineage>
</organism>
<evidence type="ECO:0000256" key="1">
    <source>
        <dbReference type="SAM" id="SignalP"/>
    </source>
</evidence>
<proteinExistence type="predicted"/>